<comment type="caution">
    <text evidence="7">The sequence shown here is derived from an EMBL/GenBank/DDBJ whole genome shotgun (WGS) entry which is preliminary data.</text>
</comment>
<dbReference type="Proteomes" id="UP000734854">
    <property type="component" value="Unassembled WGS sequence"/>
</dbReference>
<dbReference type="InterPro" id="IPR000719">
    <property type="entry name" value="Prot_kinase_dom"/>
</dbReference>
<dbReference type="SMART" id="SM00220">
    <property type="entry name" value="S_TKc"/>
    <property type="match status" value="1"/>
</dbReference>
<evidence type="ECO:0000259" key="6">
    <source>
        <dbReference type="PROSITE" id="PS50011"/>
    </source>
</evidence>
<dbReference type="PANTHER" id="PTHR24349">
    <property type="entry name" value="SERINE/THREONINE-PROTEIN KINASE"/>
    <property type="match status" value="1"/>
</dbReference>
<dbReference type="Gene3D" id="1.10.510.10">
    <property type="entry name" value="Transferase(Phosphotransferase) domain 1"/>
    <property type="match status" value="1"/>
</dbReference>
<dbReference type="GO" id="GO:0005524">
    <property type="term" value="F:ATP binding"/>
    <property type="evidence" value="ECO:0007669"/>
    <property type="project" value="UniProtKB-KW"/>
</dbReference>
<organism evidence="7 8">
    <name type="scientific">Zingiber officinale</name>
    <name type="common">Ginger</name>
    <name type="synonym">Amomum zingiber</name>
    <dbReference type="NCBI Taxonomy" id="94328"/>
    <lineage>
        <taxon>Eukaryota</taxon>
        <taxon>Viridiplantae</taxon>
        <taxon>Streptophyta</taxon>
        <taxon>Embryophyta</taxon>
        <taxon>Tracheophyta</taxon>
        <taxon>Spermatophyta</taxon>
        <taxon>Magnoliopsida</taxon>
        <taxon>Liliopsida</taxon>
        <taxon>Zingiberales</taxon>
        <taxon>Zingiberaceae</taxon>
        <taxon>Zingiber</taxon>
    </lineage>
</organism>
<dbReference type="Pfam" id="PF00069">
    <property type="entry name" value="Pkinase"/>
    <property type="match status" value="1"/>
</dbReference>
<name>A0A8J5FDK8_ZINOF</name>
<dbReference type="AlphaFoldDB" id="A0A8J5FDK8"/>
<evidence type="ECO:0000256" key="1">
    <source>
        <dbReference type="ARBA" id="ARBA00022527"/>
    </source>
</evidence>
<keyword evidence="1" id="KW-0723">Serine/threonine-protein kinase</keyword>
<evidence type="ECO:0000256" key="5">
    <source>
        <dbReference type="ARBA" id="ARBA00022840"/>
    </source>
</evidence>
<accession>A0A8J5FDK8</accession>
<evidence type="ECO:0000256" key="2">
    <source>
        <dbReference type="ARBA" id="ARBA00022679"/>
    </source>
</evidence>
<dbReference type="SUPFAM" id="SSF56112">
    <property type="entry name" value="Protein kinase-like (PK-like)"/>
    <property type="match status" value="1"/>
</dbReference>
<protein>
    <recommendedName>
        <fullName evidence="6">Protein kinase domain-containing protein</fullName>
    </recommendedName>
</protein>
<sequence length="241" mass="27444">MTPLRRRCRSKVQVRESAQLLKKGLVTVVGINTEWGLLMTSISEDTGGETPLQLFSEFRADYSCWCSSSPAGLILHQIEIGDEDEEFESSDSESNDDLELSKVTEMRLLPSYAGKYVRREVKILKALSNHNNLVKFYDVCEDALNVYVVTELCEGGELLERILSRGGRYSEEDAKAIVIQILSVIAFCHLQGVMHRDLKPEALLQNATESMKESKFTNLKYSRVEIDEVRFEWAECMLDYI</sequence>
<dbReference type="InterPro" id="IPR050205">
    <property type="entry name" value="CDPK_Ser/Thr_kinases"/>
</dbReference>
<dbReference type="EMBL" id="JACMSC010000015">
    <property type="protein sequence ID" value="KAG6487604.1"/>
    <property type="molecule type" value="Genomic_DNA"/>
</dbReference>
<proteinExistence type="predicted"/>
<reference evidence="7 8" key="1">
    <citation type="submission" date="2020-08" db="EMBL/GenBank/DDBJ databases">
        <title>Plant Genome Project.</title>
        <authorList>
            <person name="Zhang R.-G."/>
        </authorList>
    </citation>
    <scope>NUCLEOTIDE SEQUENCE [LARGE SCALE GENOMIC DNA]</scope>
    <source>
        <tissue evidence="7">Rhizome</tissue>
    </source>
</reference>
<keyword evidence="3" id="KW-0547">Nucleotide-binding</keyword>
<dbReference type="PROSITE" id="PS50011">
    <property type="entry name" value="PROTEIN_KINASE_DOM"/>
    <property type="match status" value="1"/>
</dbReference>
<keyword evidence="2" id="KW-0808">Transferase</keyword>
<evidence type="ECO:0000313" key="8">
    <source>
        <dbReference type="Proteomes" id="UP000734854"/>
    </source>
</evidence>
<gene>
    <name evidence="7" type="ORF">ZIOFF_056194</name>
</gene>
<evidence type="ECO:0000256" key="3">
    <source>
        <dbReference type="ARBA" id="ARBA00022741"/>
    </source>
</evidence>
<feature type="domain" description="Protein kinase" evidence="6">
    <location>
        <begin position="72"/>
        <end position="241"/>
    </location>
</feature>
<evidence type="ECO:0000313" key="7">
    <source>
        <dbReference type="EMBL" id="KAG6487604.1"/>
    </source>
</evidence>
<keyword evidence="5" id="KW-0067">ATP-binding</keyword>
<evidence type="ECO:0000256" key="4">
    <source>
        <dbReference type="ARBA" id="ARBA00022777"/>
    </source>
</evidence>
<keyword evidence="8" id="KW-1185">Reference proteome</keyword>
<dbReference type="InterPro" id="IPR011009">
    <property type="entry name" value="Kinase-like_dom_sf"/>
</dbReference>
<keyword evidence="4" id="KW-0418">Kinase</keyword>
<dbReference type="GO" id="GO:0004674">
    <property type="term" value="F:protein serine/threonine kinase activity"/>
    <property type="evidence" value="ECO:0007669"/>
    <property type="project" value="UniProtKB-KW"/>
</dbReference>